<keyword evidence="2" id="KW-0732">Signal</keyword>
<organism evidence="12 13">
    <name type="scientific">Streptomyces morookaense</name>
    <name type="common">Streptoverticillium morookaense</name>
    <dbReference type="NCBI Taxonomy" id="1970"/>
    <lineage>
        <taxon>Bacteria</taxon>
        <taxon>Bacillati</taxon>
        <taxon>Actinomycetota</taxon>
        <taxon>Actinomycetes</taxon>
        <taxon>Kitasatosporales</taxon>
        <taxon>Streptomycetaceae</taxon>
        <taxon>Streptomyces</taxon>
    </lineage>
</organism>
<dbReference type="GO" id="GO:0009002">
    <property type="term" value="F:serine-type D-Ala-D-Ala carboxypeptidase activity"/>
    <property type="evidence" value="ECO:0007669"/>
    <property type="project" value="InterPro"/>
</dbReference>
<evidence type="ECO:0000256" key="4">
    <source>
        <dbReference type="ARBA" id="ARBA00022960"/>
    </source>
</evidence>
<dbReference type="InterPro" id="IPR001967">
    <property type="entry name" value="Peptidase_S11_N"/>
</dbReference>
<evidence type="ECO:0000256" key="7">
    <source>
        <dbReference type="PIRSR" id="PIRSR618044-1"/>
    </source>
</evidence>
<keyword evidence="6" id="KW-0961">Cell wall biogenesis/degradation</keyword>
<sequence length="491" mass="51386">MPPTGNHPAIHGTAGPAVAFCPSEYRELREERRLAHLWSAYGGRAVTTPESTGRQGRAPEAGAPPQEPPTLTAEPANTPPPPPAAFRPAGKRPRIWAASALLLLLVALAVQALRPLPAPTLSLSADATYTFEGSSPSLPWPTEGQGWMSVAGLGTMDRFGEQNPVPIGSVAKAMTAYVILREHPLQPGADGPSVTVDAKAQKEGGYDAAGESTLNTVKENDRLSLKDALSALMIPSANNIARLLARWDSGSEEAFAGKMNAAARRLGMDRTTYTDPSGLKETTVSTAEDQVKLGNELVKIKALTDITRLPQWKDPSGRTWRNFNSLVPFDNAIGIKTGSTTKAGGNLLFAATRKTGRQTVTVVGAILGQHRAPVIDTVNAVSKKVMAAARNALQERALMDKGTVVGHVDDGLGGRTPVVTSEPVSVVGWTGLTAKLKLGNGGTAIPHTAPAGKRVGVLSIGDGTGSAVEVPVELRRDLGQPGTAARLTRLG</sequence>
<keyword evidence="5" id="KW-0573">Peptidoglycan synthesis</keyword>
<evidence type="ECO:0000256" key="1">
    <source>
        <dbReference type="ARBA" id="ARBA00007164"/>
    </source>
</evidence>
<name>A0A7Y7B7T0_STRMO</name>
<evidence type="ECO:0000256" key="2">
    <source>
        <dbReference type="ARBA" id="ARBA00022729"/>
    </source>
</evidence>
<reference evidence="12 13" key="1">
    <citation type="submission" date="2020-04" db="EMBL/GenBank/DDBJ databases">
        <title>Draft Genome Sequence of Streptomyces morookaense DSM 40503, an 8-azaguanine-producing strain.</title>
        <authorList>
            <person name="Qi J."/>
            <person name="Gao J.-M."/>
        </authorList>
    </citation>
    <scope>NUCLEOTIDE SEQUENCE [LARGE SCALE GENOMIC DNA]</scope>
    <source>
        <strain evidence="12 13">DSM 40503</strain>
    </source>
</reference>
<dbReference type="GO" id="GO:0009252">
    <property type="term" value="P:peptidoglycan biosynthetic process"/>
    <property type="evidence" value="ECO:0007669"/>
    <property type="project" value="UniProtKB-KW"/>
</dbReference>
<evidence type="ECO:0000256" key="8">
    <source>
        <dbReference type="PIRSR" id="PIRSR618044-2"/>
    </source>
</evidence>
<keyword evidence="12" id="KW-0121">Carboxypeptidase</keyword>
<dbReference type="InterPro" id="IPR018044">
    <property type="entry name" value="Peptidase_S11"/>
</dbReference>
<dbReference type="Gene3D" id="3.40.710.10">
    <property type="entry name" value="DD-peptidase/beta-lactamase superfamily"/>
    <property type="match status" value="1"/>
</dbReference>
<comment type="caution">
    <text evidence="12">The sequence shown here is derived from an EMBL/GenBank/DDBJ whole genome shotgun (WGS) entry which is preliminary data.</text>
</comment>
<proteinExistence type="inferred from homology"/>
<feature type="region of interest" description="Disordered" evidence="10">
    <location>
        <begin position="39"/>
        <end position="89"/>
    </location>
</feature>
<keyword evidence="3" id="KW-0378">Hydrolase</keyword>
<feature type="active site" description="Proton acceptor" evidence="7">
    <location>
        <position position="172"/>
    </location>
</feature>
<comment type="similarity">
    <text evidence="1 9">Belongs to the peptidase S11 family.</text>
</comment>
<evidence type="ECO:0000313" key="13">
    <source>
        <dbReference type="Proteomes" id="UP000587462"/>
    </source>
</evidence>
<dbReference type="PANTHER" id="PTHR21581">
    <property type="entry name" value="D-ALANYL-D-ALANINE CARBOXYPEPTIDASE"/>
    <property type="match status" value="1"/>
</dbReference>
<dbReference type="GO" id="GO:0006508">
    <property type="term" value="P:proteolysis"/>
    <property type="evidence" value="ECO:0007669"/>
    <property type="project" value="InterPro"/>
</dbReference>
<protein>
    <submittedName>
        <fullName evidence="12">D-alanyl-D-alanine carboxypeptidase</fullName>
    </submittedName>
</protein>
<evidence type="ECO:0000256" key="10">
    <source>
        <dbReference type="SAM" id="MobiDB-lite"/>
    </source>
</evidence>
<dbReference type="GO" id="GO:0071555">
    <property type="term" value="P:cell wall organization"/>
    <property type="evidence" value="ECO:0007669"/>
    <property type="project" value="UniProtKB-KW"/>
</dbReference>
<evidence type="ECO:0000313" key="12">
    <source>
        <dbReference type="EMBL" id="NVK80586.1"/>
    </source>
</evidence>
<keyword evidence="12" id="KW-0645">Protease</keyword>
<dbReference type="Pfam" id="PF00768">
    <property type="entry name" value="Peptidase_S11"/>
    <property type="match status" value="1"/>
</dbReference>
<gene>
    <name evidence="12" type="ORF">HG542_23420</name>
</gene>
<keyword evidence="4" id="KW-0133">Cell shape</keyword>
<evidence type="ECO:0000256" key="6">
    <source>
        <dbReference type="ARBA" id="ARBA00023316"/>
    </source>
</evidence>
<dbReference type="EMBL" id="JABBXF010000058">
    <property type="protein sequence ID" value="NVK80586.1"/>
    <property type="molecule type" value="Genomic_DNA"/>
</dbReference>
<feature type="active site" evidence="7">
    <location>
        <position position="236"/>
    </location>
</feature>
<feature type="binding site" evidence="8">
    <location>
        <position position="336"/>
    </location>
    <ligand>
        <name>substrate</name>
    </ligand>
</feature>
<evidence type="ECO:0000259" key="11">
    <source>
        <dbReference type="Pfam" id="PF00768"/>
    </source>
</evidence>
<dbReference type="GO" id="GO:0008360">
    <property type="term" value="P:regulation of cell shape"/>
    <property type="evidence" value="ECO:0007669"/>
    <property type="project" value="UniProtKB-KW"/>
</dbReference>
<evidence type="ECO:0000256" key="5">
    <source>
        <dbReference type="ARBA" id="ARBA00022984"/>
    </source>
</evidence>
<evidence type="ECO:0000256" key="9">
    <source>
        <dbReference type="RuleBase" id="RU004016"/>
    </source>
</evidence>
<dbReference type="PANTHER" id="PTHR21581:SF33">
    <property type="entry name" value="D-ALANYL-D-ALANINE CARBOXYPEPTIDASE DACB"/>
    <property type="match status" value="1"/>
</dbReference>
<keyword evidence="13" id="KW-1185">Reference proteome</keyword>
<accession>A0A7Y7B7T0</accession>
<feature type="compositionally biased region" description="Low complexity" evidence="10">
    <location>
        <begin position="53"/>
        <end position="76"/>
    </location>
</feature>
<feature type="active site" description="Acyl-ester intermediate" evidence="7">
    <location>
        <position position="169"/>
    </location>
</feature>
<dbReference type="AlphaFoldDB" id="A0A7Y7B7T0"/>
<evidence type="ECO:0000256" key="3">
    <source>
        <dbReference type="ARBA" id="ARBA00022801"/>
    </source>
</evidence>
<feature type="domain" description="Peptidase S11 D-alanyl-D-alanine carboxypeptidase A N-terminal" evidence="11">
    <location>
        <begin position="162"/>
        <end position="363"/>
    </location>
</feature>
<dbReference type="InterPro" id="IPR012338">
    <property type="entry name" value="Beta-lactam/transpept-like"/>
</dbReference>
<dbReference type="SUPFAM" id="SSF56601">
    <property type="entry name" value="beta-lactamase/transpeptidase-like"/>
    <property type="match status" value="1"/>
</dbReference>
<dbReference type="PRINTS" id="PR00725">
    <property type="entry name" value="DADACBPTASE1"/>
</dbReference>
<dbReference type="Proteomes" id="UP000587462">
    <property type="component" value="Unassembled WGS sequence"/>
</dbReference>